<dbReference type="PANTHER" id="PTHR43470:SF3">
    <property type="entry name" value="PHOSPHATE TRANSPORT SYSTEM PERMEASE PROTEIN PSTA-RELATED"/>
    <property type="match status" value="1"/>
</dbReference>
<dbReference type="EMBL" id="AEMG01000030">
    <property type="protein sequence ID" value="EFW89959.1"/>
    <property type="molecule type" value="Genomic_DNA"/>
</dbReference>
<dbReference type="OrthoDB" id="338493at2157"/>
<keyword evidence="5 8" id="KW-0812">Transmembrane</keyword>
<evidence type="ECO:0000256" key="3">
    <source>
        <dbReference type="ARBA" id="ARBA00022448"/>
    </source>
</evidence>
<keyword evidence="13" id="KW-1185">Reference proteome</keyword>
<reference evidence="13" key="2">
    <citation type="submission" date="2016-11" db="EMBL/GenBank/DDBJ databases">
        <authorList>
            <person name="Varghese N."/>
            <person name="Submissions S."/>
        </authorList>
    </citation>
    <scope>NUCLEOTIDE SEQUENCE [LARGE SCALE GENOMIC DNA]</scope>
    <source>
        <strain evidence="13">DX253</strain>
    </source>
</reference>
<keyword evidence="4 8" id="KW-1003">Cell membrane</keyword>
<feature type="transmembrane region" description="Helical" evidence="8">
    <location>
        <begin position="21"/>
        <end position="44"/>
    </location>
</feature>
<feature type="domain" description="ABC transmembrane type-1" evidence="9">
    <location>
        <begin position="278"/>
        <end position="502"/>
    </location>
</feature>
<keyword evidence="6 8" id="KW-1133">Transmembrane helix</keyword>
<dbReference type="NCBIfam" id="TIGR00974">
    <property type="entry name" value="3a0107s02c"/>
    <property type="match status" value="1"/>
</dbReference>
<dbReference type="EMBL" id="FRAN01000002">
    <property type="protein sequence ID" value="SHK59392.1"/>
    <property type="molecule type" value="Genomic_DNA"/>
</dbReference>
<reference evidence="10 12" key="1">
    <citation type="journal article" date="2014" name="ISME J.">
        <title>Trehalose/2-sulfotrehalose biosynthesis and glycine-betaine uptake are widely spread mechanisms for osmoadaptation in the Halobacteriales.</title>
        <authorList>
            <person name="Youssef N.H."/>
            <person name="Savage-Ashlock K.N."/>
            <person name="McCully A.L."/>
            <person name="Luedtke B."/>
            <person name="Shaw E.I."/>
            <person name="Hoff W.D."/>
            <person name="Elshahed M.S."/>
        </authorList>
    </citation>
    <scope>NUCLEOTIDE SEQUENCE [LARGE SCALE GENOMIC DNA]</scope>
    <source>
        <strain evidence="10 12">DX253</strain>
    </source>
</reference>
<evidence type="ECO:0000313" key="10">
    <source>
        <dbReference type="EMBL" id="EFW89959.1"/>
    </source>
</evidence>
<feature type="transmembrane region" description="Helical" evidence="8">
    <location>
        <begin position="350"/>
        <end position="367"/>
    </location>
</feature>
<dbReference type="PANTHER" id="PTHR43470">
    <property type="entry name" value="PHOSPHATE TRANSPORT SYSTEM PERMEASE PROTEIN PSTA-RELATED"/>
    <property type="match status" value="1"/>
</dbReference>
<dbReference type="InterPro" id="IPR035906">
    <property type="entry name" value="MetI-like_sf"/>
</dbReference>
<dbReference type="InterPro" id="IPR000515">
    <property type="entry name" value="MetI-like"/>
</dbReference>
<feature type="transmembrane region" description="Helical" evidence="8">
    <location>
        <begin position="485"/>
        <end position="509"/>
    </location>
</feature>
<dbReference type="eggNOG" id="arCOG00168">
    <property type="taxonomic scope" value="Archaea"/>
</dbReference>
<comment type="similarity">
    <text evidence="2 8">Belongs to the binding-protein-dependent transport system permease family. CysTW subfamily.</text>
</comment>
<keyword evidence="7 8" id="KW-0472">Membrane</keyword>
<sequence>MSEAYSQDSEIVTETGVLGQLATVPFVLALGMILLGGALLFQWVSLTTTVAGVSVATVFGGLHVVIALSLFALGALSWQGSVDTTPSPSVSSVVAFIDGSIAAVISGLVVSQTFGLGWFAWIPAALVAGVAVFVGTLLLREDIGVTVPVGIFELVFGLVVLTGVIGSGWSWTPEGFSATFPGFIAIAILGLFGGLLTAWSSAAAYRGFGARGREFGAYVLISINTAILLFILARIILFIVQKGLDPMLKGATLWPPAIPFITNGNGLQYDINGIFPAVVGTIWLVIGAICFAVPLGVGAAVYLTEYAEQGRFTSIVEIATNGLWSTPSIIFGLFGYAFLVPRLGNTPSLLAGQVVLGAMLLPLVLITSRESLQNVPDEYRDASAALGVNQWETIKSVVLPAAIPGVLTGVILGVGRIAGETAPILLILVQDPFPSEAPKVLSSFTLQATPPFVVNDALLQPASALPYQLFAVITAGVSAPESVGWATALVLLIVVMSFYVVGIAMRIYFRRKLQQ</sequence>
<dbReference type="InterPro" id="IPR005672">
    <property type="entry name" value="Phosphate_PstA"/>
</dbReference>
<evidence type="ECO:0000256" key="5">
    <source>
        <dbReference type="ARBA" id="ARBA00022692"/>
    </source>
</evidence>
<dbReference type="Proteomes" id="UP000184203">
    <property type="component" value="Unassembled WGS sequence"/>
</dbReference>
<feature type="transmembrane region" description="Helical" evidence="8">
    <location>
        <begin position="315"/>
        <end position="338"/>
    </location>
</feature>
<dbReference type="SUPFAM" id="SSF161098">
    <property type="entry name" value="MetI-like"/>
    <property type="match status" value="1"/>
</dbReference>
<name>E7R065_HALPU</name>
<dbReference type="AlphaFoldDB" id="E7R065"/>
<dbReference type="Pfam" id="PF00528">
    <property type="entry name" value="BPD_transp_1"/>
    <property type="match status" value="1"/>
</dbReference>
<evidence type="ECO:0000313" key="13">
    <source>
        <dbReference type="Proteomes" id="UP000184203"/>
    </source>
</evidence>
<dbReference type="PROSITE" id="PS50928">
    <property type="entry name" value="ABC_TM1"/>
    <property type="match status" value="1"/>
</dbReference>
<dbReference type="STRING" id="797209.GCA_000376445_01519"/>
<dbReference type="CDD" id="cd06261">
    <property type="entry name" value="TM_PBP2"/>
    <property type="match status" value="1"/>
</dbReference>
<comment type="subcellular location">
    <subcellularLocation>
        <location evidence="1 8">Cell membrane</location>
        <topology evidence="1 8">Multi-pass membrane protein</topology>
    </subcellularLocation>
</comment>
<reference evidence="11" key="3">
    <citation type="submission" date="2016-11" db="EMBL/GenBank/DDBJ databases">
        <authorList>
            <person name="Jaros S."/>
            <person name="Januszkiewicz K."/>
            <person name="Wedrychowicz H."/>
        </authorList>
    </citation>
    <scope>NUCLEOTIDE SEQUENCE [LARGE SCALE GENOMIC DNA]</scope>
    <source>
        <strain evidence="11">DX253</strain>
    </source>
</reference>
<evidence type="ECO:0000256" key="1">
    <source>
        <dbReference type="ARBA" id="ARBA00004651"/>
    </source>
</evidence>
<feature type="transmembrane region" description="Helical" evidence="8">
    <location>
        <begin position="183"/>
        <end position="205"/>
    </location>
</feature>
<feature type="transmembrane region" description="Helical" evidence="8">
    <location>
        <begin position="116"/>
        <end position="139"/>
    </location>
</feature>
<feature type="transmembrane region" description="Helical" evidence="8">
    <location>
        <begin position="90"/>
        <end position="110"/>
    </location>
</feature>
<dbReference type="Proteomes" id="UP000003751">
    <property type="component" value="Unassembled WGS sequence"/>
</dbReference>
<evidence type="ECO:0000256" key="8">
    <source>
        <dbReference type="RuleBase" id="RU363043"/>
    </source>
</evidence>
<dbReference type="PATRIC" id="fig|797209.4.peg.4384"/>
<evidence type="ECO:0000256" key="2">
    <source>
        <dbReference type="ARBA" id="ARBA00007069"/>
    </source>
</evidence>
<protein>
    <recommendedName>
        <fullName evidence="8">Phosphate transport system permease protein PstA</fullName>
    </recommendedName>
</protein>
<evidence type="ECO:0000256" key="4">
    <source>
        <dbReference type="ARBA" id="ARBA00022475"/>
    </source>
</evidence>
<keyword evidence="3" id="KW-0813">Transport</keyword>
<feature type="transmembrane region" description="Helical" evidence="8">
    <location>
        <begin position="397"/>
        <end position="418"/>
    </location>
</feature>
<dbReference type="GO" id="GO:0005886">
    <property type="term" value="C:plasma membrane"/>
    <property type="evidence" value="ECO:0007669"/>
    <property type="project" value="UniProtKB-SubCell"/>
</dbReference>
<feature type="transmembrane region" description="Helical" evidence="8">
    <location>
        <begin position="217"/>
        <end position="240"/>
    </location>
</feature>
<feature type="transmembrane region" description="Helical" evidence="8">
    <location>
        <begin position="282"/>
        <end position="303"/>
    </location>
</feature>
<evidence type="ECO:0000256" key="7">
    <source>
        <dbReference type="ARBA" id="ARBA00023136"/>
    </source>
</evidence>
<dbReference type="GO" id="GO:0005315">
    <property type="term" value="F:phosphate transmembrane transporter activity"/>
    <property type="evidence" value="ECO:0007669"/>
    <property type="project" value="InterPro"/>
</dbReference>
<evidence type="ECO:0000313" key="11">
    <source>
        <dbReference type="EMBL" id="SHK59392.1"/>
    </source>
</evidence>
<accession>E7R065</accession>
<dbReference type="RefSeq" id="WP_007983716.1">
    <property type="nucleotide sequence ID" value="NZ_AEMG01000030.1"/>
</dbReference>
<evidence type="ECO:0000259" key="9">
    <source>
        <dbReference type="PROSITE" id="PS50928"/>
    </source>
</evidence>
<dbReference type="Gene3D" id="1.10.3720.10">
    <property type="entry name" value="MetI-like"/>
    <property type="match status" value="1"/>
</dbReference>
<evidence type="ECO:0000313" key="12">
    <source>
        <dbReference type="Proteomes" id="UP000003751"/>
    </source>
</evidence>
<proteinExistence type="inferred from homology"/>
<organism evidence="10 12">
    <name type="scientific">Haladaptatus paucihalophilus DX253</name>
    <dbReference type="NCBI Taxonomy" id="797209"/>
    <lineage>
        <taxon>Archaea</taxon>
        <taxon>Methanobacteriati</taxon>
        <taxon>Methanobacteriota</taxon>
        <taxon>Stenosarchaea group</taxon>
        <taxon>Halobacteria</taxon>
        <taxon>Halobacteriales</taxon>
        <taxon>Haladaptataceae</taxon>
        <taxon>Haladaptatus</taxon>
    </lineage>
</organism>
<evidence type="ECO:0000256" key="6">
    <source>
        <dbReference type="ARBA" id="ARBA00022989"/>
    </source>
</evidence>
<feature type="transmembrane region" description="Helical" evidence="8">
    <location>
        <begin position="151"/>
        <end position="171"/>
    </location>
</feature>
<dbReference type="GO" id="GO:0035435">
    <property type="term" value="P:phosphate ion transmembrane transport"/>
    <property type="evidence" value="ECO:0007669"/>
    <property type="project" value="InterPro"/>
</dbReference>
<feature type="transmembrane region" description="Helical" evidence="8">
    <location>
        <begin position="50"/>
        <end position="78"/>
    </location>
</feature>
<gene>
    <name evidence="11" type="ORF">SAMN05444342_1789</name>
    <name evidence="10" type="ORF">ZOD2009_22297</name>
</gene>